<dbReference type="Proteomes" id="UP000186594">
    <property type="component" value="Unassembled WGS sequence"/>
</dbReference>
<evidence type="ECO:0000313" key="1">
    <source>
        <dbReference type="EMBL" id="OLL23836.1"/>
    </source>
</evidence>
<proteinExistence type="predicted"/>
<comment type="caution">
    <text evidence="1">The sequence shown here is derived from an EMBL/GenBank/DDBJ whole genome shotgun (WGS) entry which is preliminary data.</text>
</comment>
<accession>A0A1U7LME4</accession>
<dbReference type="GO" id="GO:0006874">
    <property type="term" value="P:intracellular calcium ion homeostasis"/>
    <property type="evidence" value="ECO:0007669"/>
    <property type="project" value="TreeGrafter"/>
</dbReference>
<gene>
    <name evidence="1" type="ORF">NEOLI_005331</name>
</gene>
<evidence type="ECO:0000313" key="2">
    <source>
        <dbReference type="Proteomes" id="UP000186594"/>
    </source>
</evidence>
<dbReference type="OrthoDB" id="544685at2759"/>
<keyword evidence="2" id="KW-1185">Reference proteome</keyword>
<dbReference type="EMBL" id="LXFE01001168">
    <property type="protein sequence ID" value="OLL23836.1"/>
    <property type="molecule type" value="Genomic_DNA"/>
</dbReference>
<name>A0A1U7LME4_NEOID</name>
<dbReference type="PANTHER" id="PTHR31323">
    <property type="entry name" value="MECHANOSENSITIVE ION CHANNEL PROTEIN MSY2"/>
    <property type="match status" value="1"/>
</dbReference>
<reference evidence="1 2" key="1">
    <citation type="submission" date="2016-04" db="EMBL/GenBank/DDBJ databases">
        <title>Evolutionary innovation and constraint leading to complex multicellularity in the Ascomycota.</title>
        <authorList>
            <person name="Cisse O."/>
            <person name="Nguyen A."/>
            <person name="Hewitt D.A."/>
            <person name="Jedd G."/>
            <person name="Stajich J.E."/>
        </authorList>
    </citation>
    <scope>NUCLEOTIDE SEQUENCE [LARGE SCALE GENOMIC DNA]</scope>
    <source>
        <strain evidence="1 2">DAH-3</strain>
    </source>
</reference>
<protein>
    <submittedName>
        <fullName evidence="1">Putative MscS family protein</fullName>
    </submittedName>
</protein>
<sequence length="157" mass="17914">MSSSGSIVEPITITIKYGTTLEQISLLRGRMTEFVRLDKRDYKGDILTELRDFPETFSLKLNVISFHKGNWQNEGLMIARRNKFMCCLMTVCQEFNIVSPRYLWPGKTKERPLYLQTIDSCSILVSCPLPSQDNPISPSVHLAPASSLKRSNPKWSN</sequence>
<organism evidence="1 2">
    <name type="scientific">Neolecta irregularis (strain DAH-3)</name>
    <dbReference type="NCBI Taxonomy" id="1198029"/>
    <lineage>
        <taxon>Eukaryota</taxon>
        <taxon>Fungi</taxon>
        <taxon>Dikarya</taxon>
        <taxon>Ascomycota</taxon>
        <taxon>Taphrinomycotina</taxon>
        <taxon>Neolectales</taxon>
        <taxon>Neolectaceae</taxon>
        <taxon>Neolecta</taxon>
    </lineage>
</organism>
<dbReference type="AlphaFoldDB" id="A0A1U7LME4"/>
<dbReference type="PANTHER" id="PTHR31323:SF15">
    <property type="entry name" value="MECHANOSENSITIVE ION CHANNEL PROTEIN MSY1"/>
    <property type="match status" value="1"/>
</dbReference>
<dbReference type="GO" id="GO:0005262">
    <property type="term" value="F:calcium channel activity"/>
    <property type="evidence" value="ECO:0007669"/>
    <property type="project" value="TreeGrafter"/>
</dbReference>